<keyword evidence="9" id="KW-1185">Reference proteome</keyword>
<reference evidence="8" key="1">
    <citation type="submission" date="2009-04" db="EMBL/GenBank/DDBJ databases">
        <authorList>
            <person name="Weinstock G."/>
            <person name="Sodergren E."/>
            <person name="Clifton S."/>
            <person name="Fulton L."/>
            <person name="Fulton B."/>
            <person name="Courtney L."/>
            <person name="Fronick C."/>
            <person name="Harrison M."/>
            <person name="Strong C."/>
            <person name="Farmer C."/>
            <person name="Delahaunty K."/>
            <person name="Markovic C."/>
            <person name="Hall O."/>
            <person name="Minx P."/>
            <person name="Tomlinson C."/>
            <person name="Mitreva M."/>
            <person name="Nelson J."/>
            <person name="Hou S."/>
            <person name="Wollam A."/>
            <person name="Pepin K.H."/>
            <person name="Johnson M."/>
            <person name="Bhonagiri V."/>
            <person name="Nash W.E."/>
            <person name="Warren W."/>
            <person name="Chinwalla A."/>
            <person name="Mardis E.R."/>
            <person name="Wilson R.K."/>
        </authorList>
    </citation>
    <scope>NUCLEOTIDE SEQUENCE [LARGE SCALE GENOMIC DNA]</scope>
    <source>
        <strain evidence="8">DSM 14600</strain>
    </source>
</reference>
<accession>C4G8W9</accession>
<dbReference type="Pfam" id="PF01554">
    <property type="entry name" value="MatE"/>
    <property type="match status" value="2"/>
</dbReference>
<feature type="transmembrane region" description="Helical" evidence="7">
    <location>
        <begin position="278"/>
        <end position="298"/>
    </location>
</feature>
<dbReference type="STRING" id="626523.GCWU000342_00417"/>
<feature type="transmembrane region" description="Helical" evidence="7">
    <location>
        <begin position="93"/>
        <end position="114"/>
    </location>
</feature>
<evidence type="ECO:0000256" key="2">
    <source>
        <dbReference type="ARBA" id="ARBA00022448"/>
    </source>
</evidence>
<dbReference type="HOGENOM" id="CLU_012893_5_1_9"/>
<evidence type="ECO:0000256" key="5">
    <source>
        <dbReference type="ARBA" id="ARBA00022989"/>
    </source>
</evidence>
<feature type="transmembrane region" description="Helical" evidence="7">
    <location>
        <begin position="198"/>
        <end position="218"/>
    </location>
</feature>
<keyword evidence="5 7" id="KW-1133">Transmembrane helix</keyword>
<dbReference type="Proteomes" id="UP000003494">
    <property type="component" value="Unassembled WGS sequence"/>
</dbReference>
<dbReference type="InterPro" id="IPR048279">
    <property type="entry name" value="MdtK-like"/>
</dbReference>
<comment type="caution">
    <text evidence="8">The sequence shown here is derived from an EMBL/GenBank/DDBJ whole genome shotgun (WGS) entry which is preliminary data.</text>
</comment>
<dbReference type="NCBIfam" id="TIGR00797">
    <property type="entry name" value="matE"/>
    <property type="match status" value="1"/>
</dbReference>
<keyword evidence="3" id="KW-1003">Cell membrane</keyword>
<dbReference type="eggNOG" id="COG0534">
    <property type="taxonomic scope" value="Bacteria"/>
</dbReference>
<evidence type="ECO:0000256" key="6">
    <source>
        <dbReference type="ARBA" id="ARBA00023136"/>
    </source>
</evidence>
<dbReference type="GO" id="GO:0005886">
    <property type="term" value="C:plasma membrane"/>
    <property type="evidence" value="ECO:0007669"/>
    <property type="project" value="UniProtKB-SubCell"/>
</dbReference>
<gene>
    <name evidence="8" type="ORF">GCWU000342_00417</name>
</gene>
<dbReference type="GO" id="GO:0042910">
    <property type="term" value="F:xenobiotic transmembrane transporter activity"/>
    <property type="evidence" value="ECO:0007669"/>
    <property type="project" value="InterPro"/>
</dbReference>
<keyword evidence="6 7" id="KW-0472">Membrane</keyword>
<evidence type="ECO:0000313" key="8">
    <source>
        <dbReference type="EMBL" id="EEP29066.1"/>
    </source>
</evidence>
<feature type="transmembrane region" description="Helical" evidence="7">
    <location>
        <begin position="387"/>
        <end position="411"/>
    </location>
</feature>
<dbReference type="CDD" id="cd13134">
    <property type="entry name" value="MATE_like_8"/>
    <property type="match status" value="1"/>
</dbReference>
<name>C4G8W9_9FIRM</name>
<keyword evidence="4 7" id="KW-0812">Transmembrane</keyword>
<evidence type="ECO:0000256" key="7">
    <source>
        <dbReference type="SAM" id="Phobius"/>
    </source>
</evidence>
<comment type="subcellular location">
    <subcellularLocation>
        <location evidence="1">Cell membrane</location>
        <topology evidence="1">Multi-pass membrane protein</topology>
    </subcellularLocation>
</comment>
<dbReference type="PANTHER" id="PTHR42925:SF2">
    <property type="entry name" value="NA+ DRIVEN MULTIDRUG EFFLUX PUMP"/>
    <property type="match status" value="1"/>
</dbReference>
<keyword evidence="2" id="KW-0813">Transport</keyword>
<feature type="transmembrane region" description="Helical" evidence="7">
    <location>
        <begin position="417"/>
        <end position="437"/>
    </location>
</feature>
<dbReference type="InterPro" id="IPR047135">
    <property type="entry name" value="YsiQ"/>
</dbReference>
<dbReference type="GO" id="GO:0015297">
    <property type="term" value="F:antiporter activity"/>
    <property type="evidence" value="ECO:0007669"/>
    <property type="project" value="InterPro"/>
</dbReference>
<organism evidence="8 9">
    <name type="scientific">Shuttleworthella satelles DSM 14600</name>
    <dbReference type="NCBI Taxonomy" id="626523"/>
    <lineage>
        <taxon>Bacteria</taxon>
        <taxon>Bacillati</taxon>
        <taxon>Bacillota</taxon>
        <taxon>Clostridia</taxon>
        <taxon>Lachnospirales</taxon>
        <taxon>Lachnospiraceae</taxon>
        <taxon>Shuttleworthella</taxon>
    </lineage>
</organism>
<feature type="transmembrane region" description="Helical" evidence="7">
    <location>
        <begin position="238"/>
        <end position="258"/>
    </location>
</feature>
<dbReference type="EMBL" id="ACIP02000001">
    <property type="protein sequence ID" value="EEP29066.1"/>
    <property type="molecule type" value="Genomic_DNA"/>
</dbReference>
<feature type="transmembrane region" description="Helical" evidence="7">
    <location>
        <begin position="163"/>
        <end position="186"/>
    </location>
</feature>
<sequence length="447" mass="49203">MRGSNTMSDKNFLQKVLRISIPVALQSMLQSSFSMIDQVMVGQMGDKSVAAVEIAGKPGFIYAFVIGAISTITGIMISQYMGSHNREAEEKSICVNFLLVMVIGLTFLSVFSLFKNPFMGMFTTEAQVIIEGSKYLGIICWTYIPLGICIILGTALRCRDKSIWPLYIGAFTALLNTALNFCFIFGNFGAPRLGIAGAAYASVISQVAGALISILCFYSLYGRIHISLKLGKEGYSQYFMMLLPIVLNEFLWTVGQSVNTYVYGHMGTEELAGMSLTGTVQGLFMGALSGLSQAAGILIGKRLGCNEYDEAYEESKKLCGLGLAGSLTFSLLLILIKNPYVQLFKVSDDVRMIGANILVVFAILMPVKVQNMILGGGVIRSGGKTKYIMMIDMMGTWLIGVPLALLTGLYFRLPIVWVYFILSQEELVRLIVSVFMFRSRKWMHTLR</sequence>
<feature type="transmembrane region" description="Helical" evidence="7">
    <location>
        <begin position="60"/>
        <end position="81"/>
    </location>
</feature>
<evidence type="ECO:0000256" key="4">
    <source>
        <dbReference type="ARBA" id="ARBA00022692"/>
    </source>
</evidence>
<evidence type="ECO:0000256" key="3">
    <source>
        <dbReference type="ARBA" id="ARBA00022475"/>
    </source>
</evidence>
<proteinExistence type="predicted"/>
<dbReference type="PIRSF" id="PIRSF006603">
    <property type="entry name" value="DinF"/>
    <property type="match status" value="1"/>
</dbReference>
<feature type="transmembrane region" description="Helical" evidence="7">
    <location>
        <begin position="318"/>
        <end position="338"/>
    </location>
</feature>
<protein>
    <submittedName>
        <fullName evidence="8">MATE efflux family protein</fullName>
    </submittedName>
</protein>
<evidence type="ECO:0000256" key="1">
    <source>
        <dbReference type="ARBA" id="ARBA00004651"/>
    </source>
</evidence>
<feature type="transmembrane region" description="Helical" evidence="7">
    <location>
        <begin position="350"/>
        <end position="367"/>
    </location>
</feature>
<evidence type="ECO:0000313" key="9">
    <source>
        <dbReference type="Proteomes" id="UP000003494"/>
    </source>
</evidence>
<feature type="transmembrane region" description="Helical" evidence="7">
    <location>
        <begin position="134"/>
        <end position="156"/>
    </location>
</feature>
<dbReference type="InterPro" id="IPR002528">
    <property type="entry name" value="MATE_fam"/>
</dbReference>
<dbReference type="AlphaFoldDB" id="C4G8W9"/>
<dbReference type="PANTHER" id="PTHR42925">
    <property type="entry name" value="MULTIDRUG AND TOXIN EFFLUX PROTEIN MATE FAMILY"/>
    <property type="match status" value="1"/>
</dbReference>